<dbReference type="AlphaFoldDB" id="A0A0F9AVI3"/>
<organism evidence="1">
    <name type="scientific">marine sediment metagenome</name>
    <dbReference type="NCBI Taxonomy" id="412755"/>
    <lineage>
        <taxon>unclassified sequences</taxon>
        <taxon>metagenomes</taxon>
        <taxon>ecological metagenomes</taxon>
    </lineage>
</organism>
<accession>A0A0F9AVI3</accession>
<gene>
    <name evidence="1" type="ORF">LCGC14_2525630</name>
</gene>
<comment type="caution">
    <text evidence="1">The sequence shown here is derived from an EMBL/GenBank/DDBJ whole genome shotgun (WGS) entry which is preliminary data.</text>
</comment>
<evidence type="ECO:0000313" key="1">
    <source>
        <dbReference type="EMBL" id="KKL13450.1"/>
    </source>
</evidence>
<protein>
    <submittedName>
        <fullName evidence="1">Uncharacterized protein</fullName>
    </submittedName>
</protein>
<name>A0A0F9AVI3_9ZZZZ</name>
<sequence length="72" mass="7968">MYRPEEWERMVVKGWCGLSNGKAGQVAIGSFSGGDRTLIEAGADALLKGLEKRGFKFYENGEFQIPIKTVTQ</sequence>
<reference evidence="1" key="1">
    <citation type="journal article" date="2015" name="Nature">
        <title>Complex archaea that bridge the gap between prokaryotes and eukaryotes.</title>
        <authorList>
            <person name="Spang A."/>
            <person name="Saw J.H."/>
            <person name="Jorgensen S.L."/>
            <person name="Zaremba-Niedzwiedzka K."/>
            <person name="Martijn J."/>
            <person name="Lind A.E."/>
            <person name="van Eijk R."/>
            <person name="Schleper C."/>
            <person name="Guy L."/>
            <person name="Ettema T.J."/>
        </authorList>
    </citation>
    <scope>NUCLEOTIDE SEQUENCE</scope>
</reference>
<dbReference type="EMBL" id="LAZR01040850">
    <property type="protein sequence ID" value="KKL13450.1"/>
    <property type="molecule type" value="Genomic_DNA"/>
</dbReference>
<proteinExistence type="predicted"/>